<feature type="compositionally biased region" description="Polar residues" evidence="3">
    <location>
        <begin position="442"/>
        <end position="453"/>
    </location>
</feature>
<evidence type="ECO:0000256" key="1">
    <source>
        <dbReference type="ARBA" id="ARBA00007129"/>
    </source>
</evidence>
<feature type="compositionally biased region" description="Polar residues" evidence="3">
    <location>
        <begin position="88"/>
        <end position="110"/>
    </location>
</feature>
<dbReference type="PANTHER" id="PTHR16517">
    <property type="entry name" value="TUBBY-RELATED"/>
    <property type="match status" value="1"/>
</dbReference>
<feature type="compositionally biased region" description="Basic and acidic residues" evidence="3">
    <location>
        <begin position="13"/>
        <end position="30"/>
    </location>
</feature>
<dbReference type="AlphaFoldDB" id="A0A2R5GFM4"/>
<dbReference type="EMBL" id="BEYU01000053">
    <property type="protein sequence ID" value="GBG29119.1"/>
    <property type="molecule type" value="Genomic_DNA"/>
</dbReference>
<dbReference type="PROSITE" id="PS50089">
    <property type="entry name" value="ZF_RING_2"/>
    <property type="match status" value="1"/>
</dbReference>
<feature type="domain" description="RING-type" evidence="4">
    <location>
        <begin position="178"/>
        <end position="227"/>
    </location>
</feature>
<dbReference type="SUPFAM" id="SSF57850">
    <property type="entry name" value="RING/U-box"/>
    <property type="match status" value="1"/>
</dbReference>
<keyword evidence="2" id="KW-0479">Metal-binding</keyword>
<dbReference type="Gene3D" id="3.20.90.10">
    <property type="entry name" value="Tubby Protein, Chain A"/>
    <property type="match status" value="2"/>
</dbReference>
<dbReference type="Proteomes" id="UP000241890">
    <property type="component" value="Unassembled WGS sequence"/>
</dbReference>
<name>A0A2R5GFM4_9STRA</name>
<accession>A0A2R5GFM4</accession>
<dbReference type="Pfam" id="PF13639">
    <property type="entry name" value="zf-RING_2"/>
    <property type="match status" value="1"/>
</dbReference>
<dbReference type="InterPro" id="IPR000007">
    <property type="entry name" value="Tubby_C"/>
</dbReference>
<keyword evidence="2" id="KW-0863">Zinc-finger</keyword>
<feature type="region of interest" description="Disordered" evidence="3">
    <location>
        <begin position="137"/>
        <end position="159"/>
    </location>
</feature>
<evidence type="ECO:0000313" key="5">
    <source>
        <dbReference type="EMBL" id="GBG29119.1"/>
    </source>
</evidence>
<feature type="region of interest" description="Disordered" evidence="3">
    <location>
        <begin position="437"/>
        <end position="479"/>
    </location>
</feature>
<dbReference type="SUPFAM" id="SSF54518">
    <property type="entry name" value="Tubby C-terminal domain-like"/>
    <property type="match status" value="1"/>
</dbReference>
<feature type="region of interest" description="Disordered" evidence="3">
    <location>
        <begin position="88"/>
        <end position="119"/>
    </location>
</feature>
<organism evidence="5 6">
    <name type="scientific">Hondaea fermentalgiana</name>
    <dbReference type="NCBI Taxonomy" id="2315210"/>
    <lineage>
        <taxon>Eukaryota</taxon>
        <taxon>Sar</taxon>
        <taxon>Stramenopiles</taxon>
        <taxon>Bigyra</taxon>
        <taxon>Labyrinthulomycetes</taxon>
        <taxon>Thraustochytrida</taxon>
        <taxon>Thraustochytriidae</taxon>
        <taxon>Hondaea</taxon>
    </lineage>
</organism>
<reference evidence="5 6" key="1">
    <citation type="submission" date="2017-12" db="EMBL/GenBank/DDBJ databases">
        <title>Sequencing, de novo assembly and annotation of complete genome of a new Thraustochytrid species, strain FCC1311.</title>
        <authorList>
            <person name="Sedici K."/>
            <person name="Godart F."/>
            <person name="Aiese Cigliano R."/>
            <person name="Sanseverino W."/>
            <person name="Barakat M."/>
            <person name="Ortet P."/>
            <person name="Marechal E."/>
            <person name="Cagnac O."/>
            <person name="Amato A."/>
        </authorList>
    </citation>
    <scope>NUCLEOTIDE SEQUENCE [LARGE SCALE GENOMIC DNA]</scope>
</reference>
<dbReference type="OrthoDB" id="8775810at2759"/>
<comment type="caution">
    <text evidence="5">The sequence shown here is derived from an EMBL/GenBank/DDBJ whole genome shotgun (WGS) entry which is preliminary data.</text>
</comment>
<dbReference type="InterPro" id="IPR013083">
    <property type="entry name" value="Znf_RING/FYVE/PHD"/>
</dbReference>
<dbReference type="Pfam" id="PF01167">
    <property type="entry name" value="Tub"/>
    <property type="match status" value="1"/>
</dbReference>
<protein>
    <submittedName>
        <fullName evidence="5">Tubby protein-like</fullName>
    </submittedName>
</protein>
<proteinExistence type="inferred from homology"/>
<dbReference type="InParanoid" id="A0A2R5GFM4"/>
<comment type="similarity">
    <text evidence="1">Belongs to the TUB family.</text>
</comment>
<keyword evidence="6" id="KW-1185">Reference proteome</keyword>
<dbReference type="PRINTS" id="PR01573">
    <property type="entry name" value="SUPERTUBBY"/>
</dbReference>
<dbReference type="InterPro" id="IPR025659">
    <property type="entry name" value="Tubby-like_C"/>
</dbReference>
<gene>
    <name evidence="5" type="ORF">FCC1311_053422</name>
</gene>
<feature type="region of interest" description="Disordered" evidence="3">
    <location>
        <begin position="1"/>
        <end position="42"/>
    </location>
</feature>
<dbReference type="InterPro" id="IPR001841">
    <property type="entry name" value="Znf_RING"/>
</dbReference>
<sequence>MRAQHGAFDGNLDVERTRAATTTNRREQRARPRTVSEAPETSRLRAHTDYLETVRFATVQKAQTADPRRPARERTSSITIGLLSRSRTTSGRFYQRRGSNSAEGNASGNAMTRMRGRRDSSVHAVDLNVLESMHMPEASPTDANSAAKIADPEGPQQPHVEQKQQEVLSKEEIEEDTCLICLGRFTAKRPAVPIPCVQQCNLAPVHAKCIYEWKEQKQGAGSCPLCRSDLGHVDYQPRDILQLNSLVLFGYRKQFAMSPLPQSTGTLRCYVKVRNGVFGSPVRYELWVQAPTTLAYPLGALPDEQSPRKGDKFVMAGSKRLTKWGTSVIDLSVDPECKDFSPNSHNYLGSVNGNVSGTEFTVSAPVTCASDGRKRFSGTAQREVAAVAYTQNRFGNGSGPRSLSVALARAKACNGAEAASLALGLPAQDQKDLYEEKDNAGDASTLSSTSIVPNTAPEAPFSTPVDDNSEDDDDDDDADAGQVFVSETIVPKRRSEHLVSHLRKGAEAVNGHSQLLYGQNKEPYWLDSIQAYSLDFHGRVQLPSNKNFKLQVHGLSAETDALQFGKVVAISEDVPFAIYTCDFRWPMSPIQAFGVVLTACDRKMLVA</sequence>
<keyword evidence="2" id="KW-0862">Zinc</keyword>
<dbReference type="GO" id="GO:0008270">
    <property type="term" value="F:zinc ion binding"/>
    <property type="evidence" value="ECO:0007669"/>
    <property type="project" value="UniProtKB-KW"/>
</dbReference>
<dbReference type="Gene3D" id="3.30.40.10">
    <property type="entry name" value="Zinc/RING finger domain, C3HC4 (zinc finger)"/>
    <property type="match status" value="1"/>
</dbReference>
<evidence type="ECO:0000256" key="2">
    <source>
        <dbReference type="PROSITE-ProRule" id="PRU00175"/>
    </source>
</evidence>
<dbReference type="PANTHER" id="PTHR16517:SF7">
    <property type="entry name" value="PROTEIN KING TUBBY"/>
    <property type="match status" value="1"/>
</dbReference>
<feature type="compositionally biased region" description="Acidic residues" evidence="3">
    <location>
        <begin position="467"/>
        <end position="479"/>
    </location>
</feature>
<evidence type="ECO:0000313" key="6">
    <source>
        <dbReference type="Proteomes" id="UP000241890"/>
    </source>
</evidence>
<evidence type="ECO:0000259" key="4">
    <source>
        <dbReference type="PROSITE" id="PS50089"/>
    </source>
</evidence>
<evidence type="ECO:0000256" key="3">
    <source>
        <dbReference type="SAM" id="MobiDB-lite"/>
    </source>
</evidence>